<dbReference type="InterPro" id="IPR016181">
    <property type="entry name" value="Acyl_CoA_acyltransferase"/>
</dbReference>
<dbReference type="SUPFAM" id="SSF55729">
    <property type="entry name" value="Acyl-CoA N-acyltransferases (Nat)"/>
    <property type="match status" value="1"/>
</dbReference>
<dbReference type="GO" id="GO:0034069">
    <property type="term" value="F:aminoglycoside N-acetyltransferase activity"/>
    <property type="evidence" value="ECO:0007669"/>
    <property type="project" value="TreeGrafter"/>
</dbReference>
<feature type="domain" description="N-acetyltransferase" evidence="1">
    <location>
        <begin position="1"/>
        <end position="145"/>
    </location>
</feature>
<dbReference type="PANTHER" id="PTHR37817">
    <property type="entry name" value="N-ACETYLTRANSFERASE EIS"/>
    <property type="match status" value="1"/>
</dbReference>
<dbReference type="Pfam" id="PF13527">
    <property type="entry name" value="Acetyltransf_9"/>
    <property type="match status" value="1"/>
</dbReference>
<sequence length="388" mass="45150">MIKQLSATKDADAIFALSQFAFQYTLSAEAFEHKKQEAERHIIWGWMSDDELAAKVHLIPLSCYINGKPFAMGGVSSVATWPEYRRQGLVRKLLHHALTYMRQNGQTLSFLHPFSYAFYRRYGWEHAFSQKQYSLPVTSLKRKWDVTGCVRRIDWDIHLLHDIYTEYAKRFNGTLIRDAKWWEERVLQENWHKAVAYSANGTAEGYILYKATDKKLIIHEMVYNTLNARMLLLQFVGNHDSMVETVEMIVPENDNLALLLDEPSFEQKLSPYFMARIIDVSAFLKQYPFQQGRQVSIVLHIDDEFLPENDGVYQLRQTGSETNVTRLQSDAKSQKAIYCNVQYLTSMMLGFKRPNELYDAGLIHGEQDAVKQLNILIPGRQTFFPDFF</sequence>
<proteinExistence type="predicted"/>
<dbReference type="GO" id="GO:0030649">
    <property type="term" value="P:aminoglycoside antibiotic catabolic process"/>
    <property type="evidence" value="ECO:0007669"/>
    <property type="project" value="TreeGrafter"/>
</dbReference>
<dbReference type="Gene3D" id="3.30.1050.10">
    <property type="entry name" value="SCP2 sterol-binding domain"/>
    <property type="match status" value="1"/>
</dbReference>
<dbReference type="Gene3D" id="3.40.630.30">
    <property type="match status" value="2"/>
</dbReference>
<dbReference type="InterPro" id="IPR051554">
    <property type="entry name" value="Acetyltransferase_Eis"/>
</dbReference>
<dbReference type="Pfam" id="PF13530">
    <property type="entry name" value="SCP2_2"/>
    <property type="match status" value="1"/>
</dbReference>
<evidence type="ECO:0000313" key="2">
    <source>
        <dbReference type="EMBL" id="TRM11204.1"/>
    </source>
</evidence>
<gene>
    <name evidence="2" type="ORF">FH966_05425</name>
</gene>
<dbReference type="SUPFAM" id="SSF55718">
    <property type="entry name" value="SCP-like"/>
    <property type="match status" value="1"/>
</dbReference>
<dbReference type="Pfam" id="PF17668">
    <property type="entry name" value="Acetyltransf_17"/>
    <property type="match status" value="1"/>
</dbReference>
<dbReference type="InterPro" id="IPR041380">
    <property type="entry name" value="Acetyltransf_17"/>
</dbReference>
<dbReference type="RefSeq" id="WP_142790365.1">
    <property type="nucleotide sequence ID" value="NZ_VJMZ01000001.1"/>
</dbReference>
<dbReference type="PANTHER" id="PTHR37817:SF1">
    <property type="entry name" value="N-ACETYLTRANSFERASE EIS"/>
    <property type="match status" value="1"/>
</dbReference>
<dbReference type="InterPro" id="IPR025559">
    <property type="entry name" value="Eis_dom"/>
</dbReference>
<accession>A0A549YH48</accession>
<dbReference type="InterPro" id="IPR036527">
    <property type="entry name" value="SCP2_sterol-bd_dom_sf"/>
</dbReference>
<organism evidence="2 3">
    <name type="scientific">Lentibacillus cibarius</name>
    <dbReference type="NCBI Taxonomy" id="2583219"/>
    <lineage>
        <taxon>Bacteria</taxon>
        <taxon>Bacillati</taxon>
        <taxon>Bacillota</taxon>
        <taxon>Bacilli</taxon>
        <taxon>Bacillales</taxon>
        <taxon>Bacillaceae</taxon>
        <taxon>Lentibacillus</taxon>
    </lineage>
</organism>
<comment type="caution">
    <text evidence="2">The sequence shown here is derived from an EMBL/GenBank/DDBJ whole genome shotgun (WGS) entry which is preliminary data.</text>
</comment>
<evidence type="ECO:0000313" key="3">
    <source>
        <dbReference type="Proteomes" id="UP000319280"/>
    </source>
</evidence>
<dbReference type="Proteomes" id="UP000319280">
    <property type="component" value="Unassembled WGS sequence"/>
</dbReference>
<name>A0A549YH48_9BACI</name>
<dbReference type="InterPro" id="IPR000182">
    <property type="entry name" value="GNAT_dom"/>
</dbReference>
<reference evidence="2 3" key="1">
    <citation type="submission" date="2019-07" db="EMBL/GenBank/DDBJ databases">
        <title>Genomic analysis of Lentibacillus sp. NKC851-2.</title>
        <authorList>
            <person name="Oh Y.J."/>
        </authorList>
    </citation>
    <scope>NUCLEOTIDE SEQUENCE [LARGE SCALE GENOMIC DNA]</scope>
    <source>
        <strain evidence="2 3">NKC851-2</strain>
    </source>
</reference>
<keyword evidence="2" id="KW-0808">Transferase</keyword>
<dbReference type="PROSITE" id="PS51186">
    <property type="entry name" value="GNAT"/>
    <property type="match status" value="1"/>
</dbReference>
<dbReference type="CDD" id="cd04301">
    <property type="entry name" value="NAT_SF"/>
    <property type="match status" value="1"/>
</dbReference>
<dbReference type="AlphaFoldDB" id="A0A549YH48"/>
<evidence type="ECO:0000259" key="1">
    <source>
        <dbReference type="PROSITE" id="PS51186"/>
    </source>
</evidence>
<protein>
    <submittedName>
        <fullName evidence="2">GNAT family N-acetyltransferase</fullName>
    </submittedName>
</protein>
<keyword evidence="3" id="KW-1185">Reference proteome</keyword>
<dbReference type="EMBL" id="VJMZ01000001">
    <property type="protein sequence ID" value="TRM11204.1"/>
    <property type="molecule type" value="Genomic_DNA"/>
</dbReference>